<gene>
    <name evidence="17" type="ORF">GO986_14590</name>
</gene>
<accession>A0A7C9M319</accession>
<comment type="subcellular location">
    <subcellularLocation>
        <location evidence="1">Cell inner membrane</location>
        <topology evidence="1">Multi-pass membrane protein</topology>
    </subcellularLocation>
</comment>
<reference evidence="17 18" key="1">
    <citation type="submission" date="2019-12" db="EMBL/GenBank/DDBJ databases">
        <title>Deinococcus sp. HMF7620 Genome sequencing and assembly.</title>
        <authorList>
            <person name="Kang H."/>
            <person name="Kim H."/>
            <person name="Joh K."/>
        </authorList>
    </citation>
    <scope>NUCLEOTIDE SEQUENCE [LARGE SCALE GENOMIC DNA]</scope>
    <source>
        <strain evidence="17 18">HMF7620</strain>
    </source>
</reference>
<comment type="similarity">
    <text evidence="2">Belongs to the etk/wzc family.</text>
</comment>
<keyword evidence="7" id="KW-0547">Nucleotide-binding</keyword>
<dbReference type="InterPro" id="IPR003856">
    <property type="entry name" value="LPS_length_determ_N"/>
</dbReference>
<evidence type="ECO:0000313" key="18">
    <source>
        <dbReference type="Proteomes" id="UP000483286"/>
    </source>
</evidence>
<evidence type="ECO:0000256" key="8">
    <source>
        <dbReference type="ARBA" id="ARBA00022777"/>
    </source>
</evidence>
<keyword evidence="12" id="KW-0829">Tyrosine-protein kinase</keyword>
<evidence type="ECO:0000256" key="6">
    <source>
        <dbReference type="ARBA" id="ARBA00022692"/>
    </source>
</evidence>
<keyword evidence="5" id="KW-0808">Transferase</keyword>
<keyword evidence="18" id="KW-1185">Reference proteome</keyword>
<dbReference type="Pfam" id="PF13614">
    <property type="entry name" value="AAA_31"/>
    <property type="match status" value="1"/>
</dbReference>
<evidence type="ECO:0000256" key="9">
    <source>
        <dbReference type="ARBA" id="ARBA00022840"/>
    </source>
</evidence>
<dbReference type="Proteomes" id="UP000483286">
    <property type="component" value="Unassembled WGS sequence"/>
</dbReference>
<feature type="transmembrane region" description="Helical" evidence="14">
    <location>
        <begin position="24"/>
        <end position="41"/>
    </location>
</feature>
<evidence type="ECO:0000313" key="17">
    <source>
        <dbReference type="EMBL" id="MVN87982.1"/>
    </source>
</evidence>
<evidence type="ECO:0000259" key="15">
    <source>
        <dbReference type="Pfam" id="PF02706"/>
    </source>
</evidence>
<dbReference type="Gene3D" id="3.40.50.300">
    <property type="entry name" value="P-loop containing nucleotide triphosphate hydrolases"/>
    <property type="match status" value="1"/>
</dbReference>
<dbReference type="CDD" id="cd05387">
    <property type="entry name" value="BY-kinase"/>
    <property type="match status" value="1"/>
</dbReference>
<evidence type="ECO:0000256" key="2">
    <source>
        <dbReference type="ARBA" id="ARBA00008883"/>
    </source>
</evidence>
<dbReference type="GO" id="GO:0005886">
    <property type="term" value="C:plasma membrane"/>
    <property type="evidence" value="ECO:0007669"/>
    <property type="project" value="UniProtKB-SubCell"/>
</dbReference>
<evidence type="ECO:0000256" key="14">
    <source>
        <dbReference type="SAM" id="Phobius"/>
    </source>
</evidence>
<evidence type="ECO:0000256" key="12">
    <source>
        <dbReference type="ARBA" id="ARBA00023137"/>
    </source>
</evidence>
<organism evidence="17 18">
    <name type="scientific">Deinococcus arboris</name>
    <dbReference type="NCBI Taxonomy" id="2682977"/>
    <lineage>
        <taxon>Bacteria</taxon>
        <taxon>Thermotogati</taxon>
        <taxon>Deinococcota</taxon>
        <taxon>Deinococci</taxon>
        <taxon>Deinococcales</taxon>
        <taxon>Deinococcaceae</taxon>
        <taxon>Deinococcus</taxon>
    </lineage>
</organism>
<evidence type="ECO:0000256" key="13">
    <source>
        <dbReference type="ARBA" id="ARBA00053015"/>
    </source>
</evidence>
<dbReference type="PANTHER" id="PTHR32309">
    <property type="entry name" value="TYROSINE-PROTEIN KINASE"/>
    <property type="match status" value="1"/>
</dbReference>
<dbReference type="PANTHER" id="PTHR32309:SF31">
    <property type="entry name" value="CAPSULAR EXOPOLYSACCHARIDE FAMILY"/>
    <property type="match status" value="1"/>
</dbReference>
<keyword evidence="11 14" id="KW-0472">Membrane</keyword>
<dbReference type="EMBL" id="WQLB01000021">
    <property type="protein sequence ID" value="MVN87982.1"/>
    <property type="molecule type" value="Genomic_DNA"/>
</dbReference>
<dbReference type="Pfam" id="PF02706">
    <property type="entry name" value="Wzz"/>
    <property type="match status" value="1"/>
</dbReference>
<dbReference type="InterPro" id="IPR025669">
    <property type="entry name" value="AAA_dom"/>
</dbReference>
<keyword evidence="4" id="KW-0997">Cell inner membrane</keyword>
<keyword evidence="8" id="KW-0418">Kinase</keyword>
<keyword evidence="9" id="KW-0067">ATP-binding</keyword>
<evidence type="ECO:0000259" key="16">
    <source>
        <dbReference type="Pfam" id="PF13614"/>
    </source>
</evidence>
<evidence type="ECO:0000256" key="1">
    <source>
        <dbReference type="ARBA" id="ARBA00004429"/>
    </source>
</evidence>
<keyword evidence="3" id="KW-1003">Cell membrane</keyword>
<dbReference type="InterPro" id="IPR027417">
    <property type="entry name" value="P-loop_NTPase"/>
</dbReference>
<evidence type="ECO:0000256" key="5">
    <source>
        <dbReference type="ARBA" id="ARBA00022679"/>
    </source>
</evidence>
<proteinExistence type="inferred from homology"/>
<dbReference type="AlphaFoldDB" id="A0A7C9M319"/>
<dbReference type="SUPFAM" id="SSF52540">
    <property type="entry name" value="P-loop containing nucleoside triphosphate hydrolases"/>
    <property type="match status" value="1"/>
</dbReference>
<comment type="caution">
    <text evidence="17">The sequence shown here is derived from an EMBL/GenBank/DDBJ whole genome shotgun (WGS) entry which is preliminary data.</text>
</comment>
<dbReference type="InterPro" id="IPR050445">
    <property type="entry name" value="Bact_polysacc_biosynth/exp"/>
</dbReference>
<comment type="catalytic activity">
    <reaction evidence="13">
        <text>L-tyrosyl-[protein] + ATP = O-phospho-L-tyrosyl-[protein] + ADP + H(+)</text>
        <dbReference type="Rhea" id="RHEA:10596"/>
        <dbReference type="Rhea" id="RHEA-COMP:10136"/>
        <dbReference type="Rhea" id="RHEA-COMP:20101"/>
        <dbReference type="ChEBI" id="CHEBI:15378"/>
        <dbReference type="ChEBI" id="CHEBI:30616"/>
        <dbReference type="ChEBI" id="CHEBI:46858"/>
        <dbReference type="ChEBI" id="CHEBI:61978"/>
        <dbReference type="ChEBI" id="CHEBI:456216"/>
    </reaction>
</comment>
<sequence length="542" mass="58273">MNNKESQIREIDISFLWRALKRNLIWVLAIPALLALASFAFSRQQAATYESAATLIASNTSTTPDTVAGQATVSAPPLPEGVLAQALQSEQILFPVLRLLEQDDTIPAEERARLVQGIRREIQDQKLRTLSLTSRLDFSGNGTYTVSSRARTPEAAQALANLTSEALVDWDRGRGLTTIRRGLQGFDAQLDEITTQLNGGALSVAERQTLSTRRARIQDSRVQLAILENSAVGVLAPLVTAQTPRLPVSPKPLRNAVLAGLVGLLLSVAGAGLVSVSDRTVRTEEDLLPLGLPTLATLPRMRQRDVLLRGIVRAARQAGLYEAVGFLKVNLMAALANRPQPVIMITSTAPGEGKSSVTATLADGMAASGQRVLIVDADLRRGTQAAVWKKYDETGAWKVLGSSGGIRTTQEGLLRPHEVEVLQVEPNLDVLPAGPGTANSLSVFNQADIAQALALWRQYYDVVLIDTAPLLALADGLVLGPYTDAVIMVVEYGQTNVHGAANALRRAERAGLKVIGSVINKANLREESTYNYSYSYSPAERA</sequence>
<dbReference type="InterPro" id="IPR005702">
    <property type="entry name" value="Wzc-like_C"/>
</dbReference>
<protein>
    <submittedName>
        <fullName evidence="17">AAA family ATPase</fullName>
    </submittedName>
</protein>
<feature type="domain" description="Polysaccharide chain length determinant N-terminal" evidence="15">
    <location>
        <begin position="10"/>
        <end position="93"/>
    </location>
</feature>
<evidence type="ECO:0000256" key="11">
    <source>
        <dbReference type="ARBA" id="ARBA00023136"/>
    </source>
</evidence>
<name>A0A7C9M319_9DEIO</name>
<evidence type="ECO:0000256" key="7">
    <source>
        <dbReference type="ARBA" id="ARBA00022741"/>
    </source>
</evidence>
<keyword evidence="10 14" id="KW-1133">Transmembrane helix</keyword>
<evidence type="ECO:0000256" key="3">
    <source>
        <dbReference type="ARBA" id="ARBA00022475"/>
    </source>
</evidence>
<feature type="domain" description="AAA" evidence="16">
    <location>
        <begin position="342"/>
        <end position="506"/>
    </location>
</feature>
<dbReference type="RefSeq" id="WP_157460042.1">
    <property type="nucleotide sequence ID" value="NZ_WQLB01000021.1"/>
</dbReference>
<evidence type="ECO:0000256" key="4">
    <source>
        <dbReference type="ARBA" id="ARBA00022519"/>
    </source>
</evidence>
<evidence type="ECO:0000256" key="10">
    <source>
        <dbReference type="ARBA" id="ARBA00022989"/>
    </source>
</evidence>
<keyword evidence="6 14" id="KW-0812">Transmembrane</keyword>